<feature type="compositionally biased region" description="Polar residues" evidence="1">
    <location>
        <begin position="12"/>
        <end position="26"/>
    </location>
</feature>
<name>A0AAN6GKV5_9BASI</name>
<comment type="caution">
    <text evidence="2">The sequence shown here is derived from an EMBL/GenBank/DDBJ whole genome shotgun (WGS) entry which is preliminary data.</text>
</comment>
<feature type="compositionally biased region" description="Basic and acidic residues" evidence="1">
    <location>
        <begin position="202"/>
        <end position="215"/>
    </location>
</feature>
<feature type="compositionally biased region" description="Low complexity" evidence="1">
    <location>
        <begin position="143"/>
        <end position="168"/>
    </location>
</feature>
<evidence type="ECO:0000256" key="1">
    <source>
        <dbReference type="SAM" id="MobiDB-lite"/>
    </source>
</evidence>
<evidence type="ECO:0000313" key="2">
    <source>
        <dbReference type="EMBL" id="KAK0542454.1"/>
    </source>
</evidence>
<feature type="compositionally biased region" description="Low complexity" evidence="1">
    <location>
        <begin position="114"/>
        <end position="132"/>
    </location>
</feature>
<dbReference type="EMBL" id="JAPDMZ010000522">
    <property type="protein sequence ID" value="KAK0542454.1"/>
    <property type="molecule type" value="Genomic_DNA"/>
</dbReference>
<gene>
    <name evidence="2" type="ORF">OC846_006732</name>
</gene>
<organism evidence="2 3">
    <name type="scientific">Tilletia horrida</name>
    <dbReference type="NCBI Taxonomy" id="155126"/>
    <lineage>
        <taxon>Eukaryota</taxon>
        <taxon>Fungi</taxon>
        <taxon>Dikarya</taxon>
        <taxon>Basidiomycota</taxon>
        <taxon>Ustilaginomycotina</taxon>
        <taxon>Exobasidiomycetes</taxon>
        <taxon>Tilletiales</taxon>
        <taxon>Tilletiaceae</taxon>
        <taxon>Tilletia</taxon>
    </lineage>
</organism>
<proteinExistence type="predicted"/>
<protein>
    <submittedName>
        <fullName evidence="2">Uncharacterized protein</fullName>
    </submittedName>
</protein>
<feature type="region of interest" description="Disordered" evidence="1">
    <location>
        <begin position="105"/>
        <end position="215"/>
    </location>
</feature>
<feature type="compositionally biased region" description="Basic and acidic residues" evidence="1">
    <location>
        <begin position="176"/>
        <end position="195"/>
    </location>
</feature>
<keyword evidence="3" id="KW-1185">Reference proteome</keyword>
<reference evidence="2" key="1">
    <citation type="journal article" date="2023" name="PhytoFront">
        <title>Draft Genome Resources of Seven Strains of Tilletia horrida, Causal Agent of Kernel Smut of Rice.</title>
        <authorList>
            <person name="Khanal S."/>
            <person name="Antony Babu S."/>
            <person name="Zhou X.G."/>
        </authorList>
    </citation>
    <scope>NUCLEOTIDE SEQUENCE</scope>
    <source>
        <strain evidence="2">TX6</strain>
    </source>
</reference>
<sequence>MPASDNRPALSLCSSPKANPASVSSTTARQQEHIIKAANEVTREVVQEIRHIRETLPDGLELKNNLDRVANRLDLILDDTAEAHKVLKRLEPILGPLERALASGALRPAREHGSSSGPYLFSPSSSTSSLGSHVLGPIQPQASSSRHSLTSSQTSTRSTASDSSSSGLSKRRRTEKFRQVSDTYRPRRQDSNQERHGHRPHREQDPKGEQRERDS</sequence>
<dbReference type="AlphaFoldDB" id="A0AAN6GKV5"/>
<evidence type="ECO:0000313" key="3">
    <source>
        <dbReference type="Proteomes" id="UP001176517"/>
    </source>
</evidence>
<feature type="region of interest" description="Disordered" evidence="1">
    <location>
        <begin position="1"/>
        <end position="26"/>
    </location>
</feature>
<accession>A0AAN6GKV5</accession>
<dbReference type="Proteomes" id="UP001176517">
    <property type="component" value="Unassembled WGS sequence"/>
</dbReference>